<dbReference type="InterPro" id="IPR046342">
    <property type="entry name" value="CBS_dom_sf"/>
</dbReference>
<feature type="transmembrane region" description="Helical" evidence="9">
    <location>
        <begin position="6"/>
        <end position="26"/>
    </location>
</feature>
<dbReference type="SMART" id="SM00116">
    <property type="entry name" value="CBS"/>
    <property type="match status" value="1"/>
</dbReference>
<proteinExistence type="predicted"/>
<dbReference type="Proteomes" id="UP000270673">
    <property type="component" value="Chromosome"/>
</dbReference>
<dbReference type="InterPro" id="IPR000644">
    <property type="entry name" value="CBS_dom"/>
</dbReference>
<dbReference type="InterPro" id="IPR002550">
    <property type="entry name" value="CNNM"/>
</dbReference>
<accession>A0A3S9VR24</accession>
<dbReference type="InterPro" id="IPR044751">
    <property type="entry name" value="Ion_transp-like_CBS"/>
</dbReference>
<dbReference type="PANTHER" id="PTHR22777:SF17">
    <property type="entry name" value="UPF0053 PROTEIN SLL0260"/>
    <property type="match status" value="1"/>
</dbReference>
<evidence type="ECO:0000259" key="11">
    <source>
        <dbReference type="PROSITE" id="PS51846"/>
    </source>
</evidence>
<dbReference type="PROSITE" id="PS51846">
    <property type="entry name" value="CNNM"/>
    <property type="match status" value="1"/>
</dbReference>
<evidence type="ECO:0000313" key="12">
    <source>
        <dbReference type="EMBL" id="AZS28965.1"/>
    </source>
</evidence>
<dbReference type="EMBL" id="CP032819">
    <property type="protein sequence ID" value="AZS28965.1"/>
    <property type="molecule type" value="Genomic_DNA"/>
</dbReference>
<dbReference type="SUPFAM" id="SSF56176">
    <property type="entry name" value="FAD-binding/transporter-associated domain-like"/>
    <property type="match status" value="1"/>
</dbReference>
<dbReference type="AlphaFoldDB" id="A0A3S9VR24"/>
<dbReference type="RefSeq" id="WP_106624979.1">
    <property type="nucleotide sequence ID" value="NZ_CP032819.1"/>
</dbReference>
<keyword evidence="2 8" id="KW-0812">Transmembrane</keyword>
<dbReference type="Gene3D" id="3.10.580.10">
    <property type="entry name" value="CBS-domain"/>
    <property type="match status" value="1"/>
</dbReference>
<dbReference type="Pfam" id="PF03471">
    <property type="entry name" value="CorC_HlyC"/>
    <property type="match status" value="1"/>
</dbReference>
<evidence type="ECO:0000256" key="4">
    <source>
        <dbReference type="ARBA" id="ARBA00022989"/>
    </source>
</evidence>
<sequence>MEFLIIIGLIIFNGILAMSEIAMVSARKSRLETEAKSGNKSARRALKLANEPDRFLSTIQIGITLIGILTGLYSGQALANDLAVWVEKIEVLRPHALLVSKTLIVIVVTYLTLIFGELVPKRIGMVAAERMAKLIAAPMDVLSRVASPFVWLLSASTACMMKLLGLNKSGENKITEEEIKAIIQESTAEGEIQEVEQDIVERVFNLGDRDLGSIMTHRSDLIWLNVRDSNEALRETVNTHLHTIYPVADTKLDNMVGVVFLKDLFGRMDAPDFNLKAIVRPPQYFPQNQSVYNAMEQLKQGHIKYGLVTDEFGSIEGIVTLQDILKALIGDLPELGEEPDIVQREDGTYLVDGQCSFYDFLAYFDMECLYTHHYYNTLSGLILKILEHIPQTGEKLTWYNFQFEIVDMDGARIDKVLVRVNREGE</sequence>
<feature type="transmembrane region" description="Helical" evidence="9">
    <location>
        <begin position="141"/>
        <end position="164"/>
    </location>
</feature>
<dbReference type="Gene3D" id="3.30.465.10">
    <property type="match status" value="1"/>
</dbReference>
<keyword evidence="6 8" id="KW-0472">Membrane</keyword>
<keyword evidence="4 8" id="KW-1133">Transmembrane helix</keyword>
<evidence type="ECO:0000256" key="8">
    <source>
        <dbReference type="PROSITE-ProRule" id="PRU01193"/>
    </source>
</evidence>
<keyword evidence="13" id="KW-1185">Reference proteome</keyword>
<name>A0A3S9VR24_9BACT</name>
<dbReference type="SUPFAM" id="SSF54631">
    <property type="entry name" value="CBS-domain pair"/>
    <property type="match status" value="1"/>
</dbReference>
<dbReference type="CDD" id="cd04590">
    <property type="entry name" value="CBS_pair_CorC_HlyC_assoc"/>
    <property type="match status" value="1"/>
</dbReference>
<feature type="transmembrane region" description="Helical" evidence="9">
    <location>
        <begin position="95"/>
        <end position="120"/>
    </location>
</feature>
<feature type="domain" description="CBS" evidence="10">
    <location>
        <begin position="278"/>
        <end position="334"/>
    </location>
</feature>
<evidence type="ECO:0000256" key="5">
    <source>
        <dbReference type="ARBA" id="ARBA00023122"/>
    </source>
</evidence>
<evidence type="ECO:0000256" key="2">
    <source>
        <dbReference type="ARBA" id="ARBA00022692"/>
    </source>
</evidence>
<organism evidence="12 13">
    <name type="scientific">Butyricimonas faecalis</name>
    <dbReference type="NCBI Taxonomy" id="2093856"/>
    <lineage>
        <taxon>Bacteria</taxon>
        <taxon>Pseudomonadati</taxon>
        <taxon>Bacteroidota</taxon>
        <taxon>Bacteroidia</taxon>
        <taxon>Bacteroidales</taxon>
        <taxon>Odoribacteraceae</taxon>
        <taxon>Butyricimonas</taxon>
    </lineage>
</organism>
<evidence type="ECO:0000256" key="7">
    <source>
        <dbReference type="PROSITE-ProRule" id="PRU00703"/>
    </source>
</evidence>
<evidence type="ECO:0000256" key="1">
    <source>
        <dbReference type="ARBA" id="ARBA00004141"/>
    </source>
</evidence>
<dbReference type="Pfam" id="PF01595">
    <property type="entry name" value="CNNM"/>
    <property type="match status" value="1"/>
</dbReference>
<evidence type="ECO:0000256" key="9">
    <source>
        <dbReference type="SAM" id="Phobius"/>
    </source>
</evidence>
<dbReference type="OrthoDB" id="9798188at2"/>
<dbReference type="InterPro" id="IPR005170">
    <property type="entry name" value="Transptr-assoc_dom"/>
</dbReference>
<dbReference type="PROSITE" id="PS51371">
    <property type="entry name" value="CBS"/>
    <property type="match status" value="1"/>
</dbReference>
<comment type="subcellular location">
    <subcellularLocation>
        <location evidence="1">Membrane</location>
        <topology evidence="1">Multi-pass membrane protein</topology>
    </subcellularLocation>
</comment>
<dbReference type="PANTHER" id="PTHR22777">
    <property type="entry name" value="HEMOLYSIN-RELATED"/>
    <property type="match status" value="1"/>
</dbReference>
<dbReference type="GO" id="GO:0050660">
    <property type="term" value="F:flavin adenine dinucleotide binding"/>
    <property type="evidence" value="ECO:0007669"/>
    <property type="project" value="InterPro"/>
</dbReference>
<evidence type="ECO:0000256" key="6">
    <source>
        <dbReference type="ARBA" id="ARBA00023136"/>
    </source>
</evidence>
<dbReference type="GO" id="GO:0005886">
    <property type="term" value="C:plasma membrane"/>
    <property type="evidence" value="ECO:0007669"/>
    <property type="project" value="TreeGrafter"/>
</dbReference>
<dbReference type="InterPro" id="IPR016169">
    <property type="entry name" value="FAD-bd_PCMH_sub2"/>
</dbReference>
<dbReference type="InterPro" id="IPR036318">
    <property type="entry name" value="FAD-bd_PCMH-like_sf"/>
</dbReference>
<dbReference type="Pfam" id="PF00571">
    <property type="entry name" value="CBS"/>
    <property type="match status" value="1"/>
</dbReference>
<keyword evidence="5 7" id="KW-0129">CBS domain</keyword>
<evidence type="ECO:0000259" key="10">
    <source>
        <dbReference type="PROSITE" id="PS51371"/>
    </source>
</evidence>
<protein>
    <submittedName>
        <fullName evidence="12">HlyC/CorC family transporter</fullName>
    </submittedName>
</protein>
<dbReference type="SMART" id="SM01091">
    <property type="entry name" value="CorC_HlyC"/>
    <property type="match status" value="1"/>
</dbReference>
<gene>
    <name evidence="12" type="ORF">D8S85_04940</name>
</gene>
<reference evidence="12 13" key="1">
    <citation type="submission" date="2018-10" db="EMBL/GenBank/DDBJ databases">
        <title>Butyricimonas faecalis sp. nov., isolated from human faeces and emended description of the genus Butyricimonas.</title>
        <authorList>
            <person name="Le Roy T."/>
            <person name="Van der Smissen P."/>
            <person name="Paquot A."/>
            <person name="Delzenne N."/>
            <person name="Muccioli G."/>
            <person name="Collet J.-F."/>
            <person name="Cani P.D."/>
        </authorList>
    </citation>
    <scope>NUCLEOTIDE SEQUENCE [LARGE SCALE GENOMIC DNA]</scope>
    <source>
        <strain evidence="12 13">H184</strain>
    </source>
</reference>
<evidence type="ECO:0000256" key="3">
    <source>
        <dbReference type="ARBA" id="ARBA00022737"/>
    </source>
</evidence>
<dbReference type="KEGG" id="buy:D8S85_04940"/>
<feature type="transmembrane region" description="Helical" evidence="9">
    <location>
        <begin position="55"/>
        <end position="75"/>
    </location>
</feature>
<feature type="domain" description="CNNM transmembrane" evidence="11">
    <location>
        <begin position="1"/>
        <end position="198"/>
    </location>
</feature>
<evidence type="ECO:0000313" key="13">
    <source>
        <dbReference type="Proteomes" id="UP000270673"/>
    </source>
</evidence>
<keyword evidence="3" id="KW-0677">Repeat</keyword>